<accession>A0A6G1QSY5</accession>
<name>A0A6G1QSY5_CHAAH</name>
<reference evidence="1 2" key="1">
    <citation type="submission" date="2019-02" db="EMBL/GenBank/DDBJ databases">
        <title>Opniocepnalus argus genome.</title>
        <authorList>
            <person name="Zhou C."/>
            <person name="Xiao S."/>
        </authorList>
    </citation>
    <scope>NUCLEOTIDE SEQUENCE [LARGE SCALE GENOMIC DNA]</scope>
    <source>
        <strain evidence="1">OARG1902GOOAL</strain>
        <tissue evidence="1">Muscle</tissue>
    </source>
</reference>
<evidence type="ECO:0000313" key="1">
    <source>
        <dbReference type="EMBL" id="KAF3705830.1"/>
    </source>
</evidence>
<protein>
    <submittedName>
        <fullName evidence="1">Uncharacterized protein</fullName>
    </submittedName>
</protein>
<keyword evidence="2" id="KW-1185">Reference proteome</keyword>
<dbReference type="AlphaFoldDB" id="A0A6G1QSY5"/>
<sequence length="59" mass="6443">MHTQTHTLTLIPCQQQEALLSLRVTWNESLACTNRLMSEEESGSGVAIKRQCGTRGGGL</sequence>
<dbReference type="Proteomes" id="UP000503349">
    <property type="component" value="Chromosome 22"/>
</dbReference>
<reference evidence="2" key="2">
    <citation type="submission" date="2019-02" db="EMBL/GenBank/DDBJ databases">
        <title>Opniocepnalus argus Var Kimnra genome.</title>
        <authorList>
            <person name="Zhou C."/>
            <person name="Xiao S."/>
        </authorList>
    </citation>
    <scope>NUCLEOTIDE SEQUENCE [LARGE SCALE GENOMIC DNA]</scope>
</reference>
<evidence type="ECO:0000313" key="2">
    <source>
        <dbReference type="Proteomes" id="UP000503349"/>
    </source>
</evidence>
<gene>
    <name evidence="1" type="ORF">EXN66_Car021521</name>
</gene>
<organism evidence="1 2">
    <name type="scientific">Channa argus</name>
    <name type="common">Northern snakehead</name>
    <name type="synonym">Ophicephalus argus</name>
    <dbReference type="NCBI Taxonomy" id="215402"/>
    <lineage>
        <taxon>Eukaryota</taxon>
        <taxon>Metazoa</taxon>
        <taxon>Chordata</taxon>
        <taxon>Craniata</taxon>
        <taxon>Vertebrata</taxon>
        <taxon>Euteleostomi</taxon>
        <taxon>Actinopterygii</taxon>
        <taxon>Neopterygii</taxon>
        <taxon>Teleostei</taxon>
        <taxon>Neoteleostei</taxon>
        <taxon>Acanthomorphata</taxon>
        <taxon>Anabantaria</taxon>
        <taxon>Anabantiformes</taxon>
        <taxon>Channoidei</taxon>
        <taxon>Channidae</taxon>
        <taxon>Channa</taxon>
    </lineage>
</organism>
<dbReference type="EMBL" id="CM015733">
    <property type="protein sequence ID" value="KAF3705830.1"/>
    <property type="molecule type" value="Genomic_DNA"/>
</dbReference>
<proteinExistence type="predicted"/>